<dbReference type="OrthoDB" id="9801546at2"/>
<feature type="domain" description="HTH gntR-type" evidence="4">
    <location>
        <begin position="11"/>
        <end position="79"/>
    </location>
</feature>
<evidence type="ECO:0000256" key="2">
    <source>
        <dbReference type="ARBA" id="ARBA00023125"/>
    </source>
</evidence>
<dbReference type="PATRIC" id="fig|1122241.3.peg.47"/>
<dbReference type="PANTHER" id="PTHR38445">
    <property type="entry name" value="HTH-TYPE TRANSCRIPTIONAL REPRESSOR YTRA"/>
    <property type="match status" value="1"/>
</dbReference>
<dbReference type="GO" id="GO:0003677">
    <property type="term" value="F:DNA binding"/>
    <property type="evidence" value="ECO:0007669"/>
    <property type="project" value="UniProtKB-KW"/>
</dbReference>
<accession>A0A151B0J2</accession>
<dbReference type="InterPro" id="IPR036390">
    <property type="entry name" value="WH_DNA-bd_sf"/>
</dbReference>
<keyword evidence="2" id="KW-0238">DNA-binding</keyword>
<organism evidence="5 6">
    <name type="scientific">Moorella mulderi DSM 14980</name>
    <dbReference type="NCBI Taxonomy" id="1122241"/>
    <lineage>
        <taxon>Bacteria</taxon>
        <taxon>Bacillati</taxon>
        <taxon>Bacillota</taxon>
        <taxon>Clostridia</taxon>
        <taxon>Neomoorellales</taxon>
        <taxon>Neomoorellaceae</taxon>
        <taxon>Neomoorella</taxon>
    </lineage>
</organism>
<dbReference type="CDD" id="cd07377">
    <property type="entry name" value="WHTH_GntR"/>
    <property type="match status" value="1"/>
</dbReference>
<keyword evidence="3" id="KW-0804">Transcription</keyword>
<evidence type="ECO:0000259" key="4">
    <source>
        <dbReference type="PROSITE" id="PS50949"/>
    </source>
</evidence>
<dbReference type="Proteomes" id="UP000075670">
    <property type="component" value="Unassembled WGS sequence"/>
</dbReference>
<keyword evidence="6" id="KW-1185">Reference proteome</keyword>
<dbReference type="GO" id="GO:0003700">
    <property type="term" value="F:DNA-binding transcription factor activity"/>
    <property type="evidence" value="ECO:0007669"/>
    <property type="project" value="InterPro"/>
</dbReference>
<gene>
    <name evidence="5" type="primary">ytrA_1</name>
    <name evidence="5" type="ORF">MOMUL_00410</name>
</gene>
<evidence type="ECO:0000256" key="1">
    <source>
        <dbReference type="ARBA" id="ARBA00023015"/>
    </source>
</evidence>
<sequence length="128" mass="14064">MLLKISGENPEPMYQQIINEIRRLILTGELSPGDPLPSIRELAQQLTTSVITTRRAYLELEREGLLTTRQGVGTFVARVDRESARAAARKIAAGLLSRALEEARRLGLTDDEISAIFHGILQGGNGKL</sequence>
<evidence type="ECO:0000313" key="6">
    <source>
        <dbReference type="Proteomes" id="UP000075670"/>
    </source>
</evidence>
<comment type="caution">
    <text evidence="5">The sequence shown here is derived from an EMBL/GenBank/DDBJ whole genome shotgun (WGS) entry which is preliminary data.</text>
</comment>
<evidence type="ECO:0000256" key="3">
    <source>
        <dbReference type="ARBA" id="ARBA00023163"/>
    </source>
</evidence>
<reference evidence="5 6" key="1">
    <citation type="submission" date="2016-02" db="EMBL/GenBank/DDBJ databases">
        <title>Genome sequence of Moorella mulderi DSM 14980.</title>
        <authorList>
            <person name="Poehlein A."/>
            <person name="Daniel R."/>
        </authorList>
    </citation>
    <scope>NUCLEOTIDE SEQUENCE [LARGE SCALE GENOMIC DNA]</scope>
    <source>
        <strain evidence="5 6">DSM 14980</strain>
    </source>
</reference>
<dbReference type="SUPFAM" id="SSF46785">
    <property type="entry name" value="Winged helix' DNA-binding domain"/>
    <property type="match status" value="1"/>
</dbReference>
<keyword evidence="1" id="KW-0805">Transcription regulation</keyword>
<dbReference type="AlphaFoldDB" id="A0A151B0J2"/>
<evidence type="ECO:0000313" key="5">
    <source>
        <dbReference type="EMBL" id="KYH33340.1"/>
    </source>
</evidence>
<dbReference type="PROSITE" id="PS50949">
    <property type="entry name" value="HTH_GNTR"/>
    <property type="match status" value="1"/>
</dbReference>
<name>A0A151B0J2_9FIRM</name>
<dbReference type="RefSeq" id="WP_062280007.1">
    <property type="nucleotide sequence ID" value="NZ_LTBC01000001.1"/>
</dbReference>
<dbReference type="PANTHER" id="PTHR38445:SF9">
    <property type="entry name" value="HTH-TYPE TRANSCRIPTIONAL REPRESSOR YTRA"/>
    <property type="match status" value="1"/>
</dbReference>
<dbReference type="SMART" id="SM00345">
    <property type="entry name" value="HTH_GNTR"/>
    <property type="match status" value="1"/>
</dbReference>
<proteinExistence type="predicted"/>
<dbReference type="EMBL" id="LTBC01000001">
    <property type="protein sequence ID" value="KYH33340.1"/>
    <property type="molecule type" value="Genomic_DNA"/>
</dbReference>
<dbReference type="Pfam" id="PF00392">
    <property type="entry name" value="GntR"/>
    <property type="match status" value="1"/>
</dbReference>
<dbReference type="InterPro" id="IPR036388">
    <property type="entry name" value="WH-like_DNA-bd_sf"/>
</dbReference>
<protein>
    <submittedName>
        <fullName evidence="5">HTH-type transcriptional repressor YtrA</fullName>
    </submittedName>
</protein>
<dbReference type="Gene3D" id="1.10.10.10">
    <property type="entry name" value="Winged helix-like DNA-binding domain superfamily/Winged helix DNA-binding domain"/>
    <property type="match status" value="1"/>
</dbReference>
<dbReference type="InterPro" id="IPR000524">
    <property type="entry name" value="Tscrpt_reg_HTH_GntR"/>
</dbReference>